<gene>
    <name evidence="1" type="ORF">AM506_09295</name>
</gene>
<reference evidence="1 2" key="1">
    <citation type="submission" date="2015-08" db="EMBL/GenBank/DDBJ databases">
        <title>Draft Genome Sequence of Bacillus vietnamensis UCD-SED5.</title>
        <authorList>
            <person name="Lee R.D."/>
            <person name="Jospin G."/>
            <person name="Lang J.M."/>
            <person name="Coil D.A."/>
            <person name="Eisen J.A."/>
        </authorList>
    </citation>
    <scope>NUCLEOTIDE SEQUENCE [LARGE SCALE GENOMIC DNA]</scope>
    <source>
        <strain evidence="1 2">UCD-SED5</strain>
    </source>
</reference>
<organism evidence="1 2">
    <name type="scientific">Rossellomorea vietnamensis</name>
    <dbReference type="NCBI Taxonomy" id="218284"/>
    <lineage>
        <taxon>Bacteria</taxon>
        <taxon>Bacillati</taxon>
        <taxon>Bacillota</taxon>
        <taxon>Bacilli</taxon>
        <taxon>Bacillales</taxon>
        <taxon>Bacillaceae</taxon>
        <taxon>Rossellomorea</taxon>
    </lineage>
</organism>
<name>A0A0P6W1K8_9BACI</name>
<dbReference type="Proteomes" id="UP000050398">
    <property type="component" value="Unassembled WGS sequence"/>
</dbReference>
<dbReference type="AlphaFoldDB" id="A0A0P6W1K8"/>
<proteinExistence type="predicted"/>
<sequence length="59" mass="6326">MLPITTTISEFLSELISEEKISAEPFAVAERTTSAVKWTTVADADAAGSNQEPTLCKKP</sequence>
<protein>
    <submittedName>
        <fullName evidence="1">Uncharacterized protein</fullName>
    </submittedName>
</protein>
<evidence type="ECO:0000313" key="1">
    <source>
        <dbReference type="EMBL" id="KPL59653.1"/>
    </source>
</evidence>
<evidence type="ECO:0000313" key="2">
    <source>
        <dbReference type="Proteomes" id="UP000050398"/>
    </source>
</evidence>
<dbReference type="EMBL" id="LIXZ01000006">
    <property type="protein sequence ID" value="KPL59653.1"/>
    <property type="molecule type" value="Genomic_DNA"/>
</dbReference>
<accession>A0A0P6W1K8</accession>
<comment type="caution">
    <text evidence="1">The sequence shown here is derived from an EMBL/GenBank/DDBJ whole genome shotgun (WGS) entry which is preliminary data.</text>
</comment>